<proteinExistence type="predicted"/>
<evidence type="ECO:0000313" key="2">
    <source>
        <dbReference type="Proteomes" id="UP000020681"/>
    </source>
</evidence>
<comment type="caution">
    <text evidence="1">The sequence shown here is derived from an EMBL/GenBank/DDBJ whole genome shotgun (WGS) entry which is preliminary data.</text>
</comment>
<gene>
    <name evidence="1" type="ORF">I551_3826</name>
</gene>
<protein>
    <submittedName>
        <fullName evidence="1">Uncharacterized protein</fullName>
    </submittedName>
</protein>
<sequence length="44" mass="4855">MESPRSTRPAQLVTPTIGSELWLRLRGRISCVATIQGWLESAGE</sequence>
<dbReference type="EMBL" id="JAOL01000118">
    <property type="protein sequence ID" value="EUA89693.1"/>
    <property type="molecule type" value="Genomic_DNA"/>
</dbReference>
<name>A0ABN0QYF7_MYCUL</name>
<reference evidence="1 2" key="1">
    <citation type="submission" date="2014-01" db="EMBL/GenBank/DDBJ databases">
        <authorList>
            <person name="Dobos K."/>
            <person name="Lenaerts A."/>
            <person name="Ordway D."/>
            <person name="DeGroote M.A."/>
            <person name="Parker T."/>
            <person name="Sizemore C."/>
            <person name="Tallon L.J."/>
            <person name="Sadzewicz L.K."/>
            <person name="Sengamalay N."/>
            <person name="Fraser C.M."/>
            <person name="Hine E."/>
            <person name="Shefchek K.A."/>
            <person name="Das S.P."/>
            <person name="Tettelin H."/>
        </authorList>
    </citation>
    <scope>NUCLEOTIDE SEQUENCE [LARGE SCALE GENOMIC DNA]</scope>
    <source>
        <strain evidence="1 2">Harvey</strain>
    </source>
</reference>
<keyword evidence="2" id="KW-1185">Reference proteome</keyword>
<evidence type="ECO:0000313" key="1">
    <source>
        <dbReference type="EMBL" id="EUA89693.1"/>
    </source>
</evidence>
<organism evidence="1 2">
    <name type="scientific">Mycobacterium ulcerans str. Harvey</name>
    <dbReference type="NCBI Taxonomy" id="1299332"/>
    <lineage>
        <taxon>Bacteria</taxon>
        <taxon>Bacillati</taxon>
        <taxon>Actinomycetota</taxon>
        <taxon>Actinomycetes</taxon>
        <taxon>Mycobacteriales</taxon>
        <taxon>Mycobacteriaceae</taxon>
        <taxon>Mycobacterium</taxon>
        <taxon>Mycobacterium ulcerans group</taxon>
    </lineage>
</organism>
<accession>A0ABN0QYF7</accession>
<dbReference type="Proteomes" id="UP000020681">
    <property type="component" value="Unassembled WGS sequence"/>
</dbReference>